<dbReference type="NCBIfam" id="NF004285">
    <property type="entry name" value="PRK05696.1"/>
    <property type="match status" value="1"/>
</dbReference>
<comment type="caution">
    <text evidence="11">The sequence shown here is derived from an EMBL/GenBank/DDBJ whole genome shotgun (WGS) entry which is preliminary data.</text>
</comment>
<comment type="function">
    <text evidence="1 10">Controls the rotational direction of flagella during chemotaxis.</text>
</comment>
<keyword evidence="6 10" id="KW-0812">Transmembrane</keyword>
<reference evidence="11 12" key="1">
    <citation type="submission" date="2022-01" db="EMBL/GenBank/DDBJ databases">
        <title>Paraglaciecola sp. G1-23.</title>
        <authorList>
            <person name="Jin M.S."/>
            <person name="Han D.M."/>
            <person name="Kim H.M."/>
            <person name="Jeon C.O."/>
        </authorList>
    </citation>
    <scope>NUCLEOTIDE SEQUENCE [LARGE SCALE GENOMIC DNA]</scope>
    <source>
        <strain evidence="11 12">G1-23</strain>
    </source>
</reference>
<keyword evidence="11" id="KW-0966">Cell projection</keyword>
<evidence type="ECO:0000256" key="6">
    <source>
        <dbReference type="ARBA" id="ARBA00022692"/>
    </source>
</evidence>
<dbReference type="PANTHER" id="PTHR35091:SF2">
    <property type="entry name" value="FLAGELLAR PROTEIN FLIL"/>
    <property type="match status" value="1"/>
</dbReference>
<keyword evidence="11" id="KW-0969">Cilium</keyword>
<keyword evidence="10" id="KW-0997">Cell inner membrane</keyword>
<keyword evidence="4" id="KW-1003">Cell membrane</keyword>
<evidence type="ECO:0000256" key="5">
    <source>
        <dbReference type="ARBA" id="ARBA00022500"/>
    </source>
</evidence>
<keyword evidence="7 10" id="KW-0283">Flagellar rotation</keyword>
<keyword evidence="9 10" id="KW-0472">Membrane</keyword>
<evidence type="ECO:0000256" key="8">
    <source>
        <dbReference type="ARBA" id="ARBA00022989"/>
    </source>
</evidence>
<sequence length="181" mass="19609">MAEEELQMEEGGKKKSKLLIIIIAVVVLVLGGGAAYYFLMGSDEPAQTEEMMDGEVGDAGEYEDGEALSSSTVKTGSALYVGMPRPFVFNVPGSTRDRLVEIKVQLMMRGSDNEEEAKMHIPLIEGALLRTFSTANADDLVTEAGKIAIRDSALKEVQKTLVDITGNKVVEEVLFTGFVMQ</sequence>
<dbReference type="Proteomes" id="UP001521137">
    <property type="component" value="Unassembled WGS sequence"/>
</dbReference>
<evidence type="ECO:0000313" key="11">
    <source>
        <dbReference type="EMBL" id="MCF2950212.1"/>
    </source>
</evidence>
<evidence type="ECO:0000256" key="4">
    <source>
        <dbReference type="ARBA" id="ARBA00022475"/>
    </source>
</evidence>
<evidence type="ECO:0000256" key="9">
    <source>
        <dbReference type="ARBA" id="ARBA00023136"/>
    </source>
</evidence>
<accession>A0ABS9DDW5</accession>
<keyword evidence="11" id="KW-0282">Flagellum</keyword>
<keyword evidence="12" id="KW-1185">Reference proteome</keyword>
<keyword evidence="5 10" id="KW-0145">Chemotaxis</keyword>
<evidence type="ECO:0000256" key="7">
    <source>
        <dbReference type="ARBA" id="ARBA00022779"/>
    </source>
</evidence>
<comment type="similarity">
    <text evidence="3 10">Belongs to the FliL family.</text>
</comment>
<keyword evidence="8 10" id="KW-1133">Transmembrane helix</keyword>
<protein>
    <recommendedName>
        <fullName evidence="10">Flagellar protein FliL</fullName>
    </recommendedName>
</protein>
<feature type="transmembrane region" description="Helical" evidence="10">
    <location>
        <begin position="18"/>
        <end position="39"/>
    </location>
</feature>
<dbReference type="PANTHER" id="PTHR35091">
    <property type="entry name" value="FLAGELLAR PROTEIN FLIL"/>
    <property type="match status" value="1"/>
</dbReference>
<dbReference type="RefSeq" id="WP_235314312.1">
    <property type="nucleotide sequence ID" value="NZ_JAKGAS010000015.1"/>
</dbReference>
<evidence type="ECO:0000313" key="12">
    <source>
        <dbReference type="Proteomes" id="UP001521137"/>
    </source>
</evidence>
<dbReference type="EMBL" id="JAKGAS010000015">
    <property type="protein sequence ID" value="MCF2950212.1"/>
    <property type="molecule type" value="Genomic_DNA"/>
</dbReference>
<dbReference type="Pfam" id="PF03748">
    <property type="entry name" value="FliL"/>
    <property type="match status" value="1"/>
</dbReference>
<gene>
    <name evidence="11" type="primary">fliL</name>
    <name evidence="11" type="ORF">L0668_19035</name>
</gene>
<evidence type="ECO:0000256" key="2">
    <source>
        <dbReference type="ARBA" id="ARBA00004162"/>
    </source>
</evidence>
<comment type="subcellular location">
    <subcellularLocation>
        <location evidence="10">Cell inner membrane</location>
    </subcellularLocation>
    <subcellularLocation>
        <location evidence="2">Cell membrane</location>
        <topology evidence="2">Single-pass membrane protein</topology>
    </subcellularLocation>
</comment>
<dbReference type="InterPro" id="IPR005503">
    <property type="entry name" value="FliL"/>
</dbReference>
<evidence type="ECO:0000256" key="1">
    <source>
        <dbReference type="ARBA" id="ARBA00002254"/>
    </source>
</evidence>
<organism evidence="11 12">
    <name type="scientific">Paraglaciecola algarum</name>
    <dbReference type="NCBI Taxonomy" id="3050085"/>
    <lineage>
        <taxon>Bacteria</taxon>
        <taxon>Pseudomonadati</taxon>
        <taxon>Pseudomonadota</taxon>
        <taxon>Gammaproteobacteria</taxon>
        <taxon>Alteromonadales</taxon>
        <taxon>Alteromonadaceae</taxon>
        <taxon>Paraglaciecola</taxon>
    </lineage>
</organism>
<evidence type="ECO:0000256" key="10">
    <source>
        <dbReference type="RuleBase" id="RU364125"/>
    </source>
</evidence>
<evidence type="ECO:0000256" key="3">
    <source>
        <dbReference type="ARBA" id="ARBA00008281"/>
    </source>
</evidence>
<proteinExistence type="inferred from homology"/>
<name>A0ABS9DDW5_9ALTE</name>